<proteinExistence type="predicted"/>
<dbReference type="AlphaFoldDB" id="A0AA36BUB8"/>
<evidence type="ECO:0000313" key="2">
    <source>
        <dbReference type="EMBL" id="CAI9740514.1"/>
    </source>
</evidence>
<gene>
    <name evidence="2" type="ORF">OCTVUL_1B016408</name>
</gene>
<protein>
    <submittedName>
        <fullName evidence="2">Uncharacterized protein</fullName>
    </submittedName>
</protein>
<feature type="compositionally biased region" description="Polar residues" evidence="1">
    <location>
        <begin position="78"/>
        <end position="88"/>
    </location>
</feature>
<reference evidence="2" key="1">
    <citation type="submission" date="2023-08" db="EMBL/GenBank/DDBJ databases">
        <authorList>
            <person name="Alioto T."/>
            <person name="Alioto T."/>
            <person name="Gomez Garrido J."/>
        </authorList>
    </citation>
    <scope>NUCLEOTIDE SEQUENCE</scope>
</reference>
<accession>A0AA36BUB8</accession>
<feature type="compositionally biased region" description="Basic residues" evidence="1">
    <location>
        <begin position="65"/>
        <end position="77"/>
    </location>
</feature>
<organism evidence="2 3">
    <name type="scientific">Octopus vulgaris</name>
    <name type="common">Common octopus</name>
    <dbReference type="NCBI Taxonomy" id="6645"/>
    <lineage>
        <taxon>Eukaryota</taxon>
        <taxon>Metazoa</taxon>
        <taxon>Spiralia</taxon>
        <taxon>Lophotrochozoa</taxon>
        <taxon>Mollusca</taxon>
        <taxon>Cephalopoda</taxon>
        <taxon>Coleoidea</taxon>
        <taxon>Octopodiformes</taxon>
        <taxon>Octopoda</taxon>
        <taxon>Incirrata</taxon>
        <taxon>Octopodidae</taxon>
        <taxon>Octopus</taxon>
    </lineage>
</organism>
<dbReference type="EMBL" id="OX597838">
    <property type="protein sequence ID" value="CAI9740514.1"/>
    <property type="molecule type" value="Genomic_DNA"/>
</dbReference>
<sequence>MTTQVMQRKSIWDYVLPSTPKNSENLRNNHNTRHWFIKFLVWTVNFLSPKTRQDFLQDFLNCKKTPSRRQGHKRHNTNRTQTNRSFSVQREKRKKRTTTEEQ</sequence>
<feature type="region of interest" description="Disordered" evidence="1">
    <location>
        <begin position="64"/>
        <end position="102"/>
    </location>
</feature>
<keyword evidence="3" id="KW-1185">Reference proteome</keyword>
<name>A0AA36BUB8_OCTVU</name>
<dbReference type="Proteomes" id="UP001162480">
    <property type="component" value="Chromosome 25"/>
</dbReference>
<evidence type="ECO:0000256" key="1">
    <source>
        <dbReference type="SAM" id="MobiDB-lite"/>
    </source>
</evidence>
<evidence type="ECO:0000313" key="3">
    <source>
        <dbReference type="Proteomes" id="UP001162480"/>
    </source>
</evidence>